<gene>
    <name evidence="1" type="ORF">SM39_1515</name>
</gene>
<evidence type="ECO:0000313" key="1">
    <source>
        <dbReference type="EMBL" id="BAO33557.1"/>
    </source>
</evidence>
<dbReference type="RefSeq" id="WP_041034770.1">
    <property type="nucleotide sequence ID" value="NZ_AP013063.1"/>
</dbReference>
<protein>
    <submittedName>
        <fullName evidence="1">Uncharacterized protein</fullName>
    </submittedName>
</protein>
<proteinExistence type="predicted"/>
<sequence>MISVKLQFKKSNHINQFIYGFSMLEKAGILKITDISVHEEMRKNLLRAEVDGMKFVYDAEDGDHIERGFFSQDDYHWCDHYFKRSLSQSLANRYPKCAPLGLNYCLRPTRGWLDEMSCKLRRLLGKEDVLHSDFDIEPVAARDPKILFITGLWDPKEFNDADVREEVEKINLTRLSVLKLLKHEFSHRATFGVNGDREFTRKIASEFILPNAKTNRLKFIETMKEHDICLTSTGLHDSTGWRFGEYVATARAVISEPLRYQLPGGFTKGNHYLEFTDDDSLFNAINLMLQNDSARQQMMSANRDYYQCWLRPDKLIFNTLLAASLAAKNTTETAIIAV</sequence>
<reference evidence="1" key="1">
    <citation type="journal article" date="2014" name="Genome Biol. Evol.">
        <title>Genome evolution and plasticity of Serratia marcescens, an important multidrug-resistant nosocomial pathogen.</title>
        <authorList>
            <person name="Iguchi A."/>
            <person name="Nagaya Y."/>
            <person name="Pradel E."/>
            <person name="Ooka T."/>
            <person name="Ogura Y."/>
            <person name="Katsura K."/>
            <person name="Kurokawa K."/>
            <person name="Oshima K."/>
            <person name="Hattori M."/>
            <person name="Parkhill J."/>
            <person name="Sebaihia M."/>
            <person name="Coulthurst S.J."/>
            <person name="Gotoh N."/>
            <person name="Thomson N.R."/>
            <person name="Ewbank J.J."/>
            <person name="Hayashi T."/>
        </authorList>
    </citation>
    <scope>NUCLEOTIDE SEQUENCE</scope>
    <source>
        <strain evidence="1">SM39</strain>
    </source>
</reference>
<organism evidence="1">
    <name type="scientific">Serratia marcescens SM39</name>
    <dbReference type="NCBI Taxonomy" id="1334564"/>
    <lineage>
        <taxon>Bacteria</taxon>
        <taxon>Pseudomonadati</taxon>
        <taxon>Pseudomonadota</taxon>
        <taxon>Gammaproteobacteria</taxon>
        <taxon>Enterobacterales</taxon>
        <taxon>Yersiniaceae</taxon>
        <taxon>Serratia</taxon>
    </lineage>
</organism>
<accession>A0AAT9F0V3</accession>
<dbReference type="AlphaFoldDB" id="A0AAT9F0V3"/>
<dbReference type="EMBL" id="AP013063">
    <property type="protein sequence ID" value="BAO33557.1"/>
    <property type="molecule type" value="Genomic_DNA"/>
</dbReference>
<dbReference type="KEGG" id="smar:SM39_1515"/>
<name>A0AAT9F0V3_SERMA</name>